<sequence>MYVEVSATFRELWYLRRIREKDAAAQMMVDLSSSFDEEFEELGIEYDVPPDGS</sequence>
<accession>A0A2G8S8D9</accession>
<dbReference type="EMBL" id="AYKW01000017">
    <property type="protein sequence ID" value="PIL30004.1"/>
    <property type="molecule type" value="Genomic_DNA"/>
</dbReference>
<evidence type="ECO:0000313" key="2">
    <source>
        <dbReference type="Proteomes" id="UP000230002"/>
    </source>
</evidence>
<keyword evidence="2" id="KW-1185">Reference proteome</keyword>
<reference evidence="1 2" key="1">
    <citation type="journal article" date="2015" name="Sci. Rep.">
        <title>Chromosome-level genome map provides insights into diverse defense mechanisms in the medicinal fungus Ganoderma sinense.</title>
        <authorList>
            <person name="Zhu Y."/>
            <person name="Xu J."/>
            <person name="Sun C."/>
            <person name="Zhou S."/>
            <person name="Xu H."/>
            <person name="Nelson D.R."/>
            <person name="Qian J."/>
            <person name="Song J."/>
            <person name="Luo H."/>
            <person name="Xiang L."/>
            <person name="Li Y."/>
            <person name="Xu Z."/>
            <person name="Ji A."/>
            <person name="Wang L."/>
            <person name="Lu S."/>
            <person name="Hayward A."/>
            <person name="Sun W."/>
            <person name="Li X."/>
            <person name="Schwartz D.C."/>
            <person name="Wang Y."/>
            <person name="Chen S."/>
        </authorList>
    </citation>
    <scope>NUCLEOTIDE SEQUENCE [LARGE SCALE GENOMIC DNA]</scope>
    <source>
        <strain evidence="1 2">ZZ0214-1</strain>
    </source>
</reference>
<protein>
    <submittedName>
        <fullName evidence="1">Uncharacterized protein</fullName>
    </submittedName>
</protein>
<evidence type="ECO:0000313" key="1">
    <source>
        <dbReference type="EMBL" id="PIL30004.1"/>
    </source>
</evidence>
<proteinExistence type="predicted"/>
<comment type="caution">
    <text evidence="1">The sequence shown here is derived from an EMBL/GenBank/DDBJ whole genome shotgun (WGS) entry which is preliminary data.</text>
</comment>
<dbReference type="Proteomes" id="UP000230002">
    <property type="component" value="Unassembled WGS sequence"/>
</dbReference>
<name>A0A2G8S8D9_9APHY</name>
<organism evidence="1 2">
    <name type="scientific">Ganoderma sinense ZZ0214-1</name>
    <dbReference type="NCBI Taxonomy" id="1077348"/>
    <lineage>
        <taxon>Eukaryota</taxon>
        <taxon>Fungi</taxon>
        <taxon>Dikarya</taxon>
        <taxon>Basidiomycota</taxon>
        <taxon>Agaricomycotina</taxon>
        <taxon>Agaricomycetes</taxon>
        <taxon>Polyporales</taxon>
        <taxon>Polyporaceae</taxon>
        <taxon>Ganoderma</taxon>
    </lineage>
</organism>
<gene>
    <name evidence="1" type="ORF">GSI_07915</name>
</gene>
<dbReference type="AlphaFoldDB" id="A0A2G8S8D9"/>